<keyword evidence="7 13" id="KW-0808">Transferase</keyword>
<dbReference type="FunFam" id="3.20.20.70:FF:000049">
    <property type="entry name" value="Thiazole synthase"/>
    <property type="match status" value="1"/>
</dbReference>
<feature type="binding site" evidence="13">
    <location>
        <position position="167"/>
    </location>
    <ligand>
        <name>1-deoxy-D-xylulose 5-phosphate</name>
        <dbReference type="ChEBI" id="CHEBI:57792"/>
    </ligand>
</feature>
<dbReference type="GO" id="GO:0005737">
    <property type="term" value="C:cytoplasm"/>
    <property type="evidence" value="ECO:0007669"/>
    <property type="project" value="UniProtKB-SubCell"/>
</dbReference>
<evidence type="ECO:0000256" key="8">
    <source>
        <dbReference type="ARBA" id="ARBA00022977"/>
    </source>
</evidence>
<feature type="binding site" evidence="13">
    <location>
        <begin position="215"/>
        <end position="216"/>
    </location>
    <ligand>
        <name>1-deoxy-D-xylulose 5-phosphate</name>
        <dbReference type="ChEBI" id="CHEBI:57792"/>
    </ligand>
</feature>
<dbReference type="Gene3D" id="3.20.20.70">
    <property type="entry name" value="Aldolase class I"/>
    <property type="match status" value="1"/>
</dbReference>
<evidence type="ECO:0000256" key="2">
    <source>
        <dbReference type="ARBA" id="ARBA00004496"/>
    </source>
</evidence>
<comment type="subunit">
    <text evidence="12 13">Homotetramer. Forms heterodimers with either ThiH or ThiS.</text>
</comment>
<comment type="pathway">
    <text evidence="3 13">Cofactor biosynthesis; thiamine diphosphate biosynthesis.</text>
</comment>
<comment type="similarity">
    <text evidence="11 13">Belongs to the ThiG family.</text>
</comment>
<dbReference type="InterPro" id="IPR013785">
    <property type="entry name" value="Aldolase_TIM"/>
</dbReference>
<evidence type="ECO:0000256" key="13">
    <source>
        <dbReference type="HAMAP-Rule" id="MF_00443"/>
    </source>
</evidence>
<accession>A0A2S9XM56</accession>
<dbReference type="InterPro" id="IPR033983">
    <property type="entry name" value="Thiazole_synthase_ThiG"/>
</dbReference>
<dbReference type="PANTHER" id="PTHR34266:SF2">
    <property type="entry name" value="THIAZOLE SYNTHASE"/>
    <property type="match status" value="1"/>
</dbReference>
<feature type="binding site" evidence="13">
    <location>
        <begin position="193"/>
        <end position="194"/>
    </location>
    <ligand>
        <name>1-deoxy-D-xylulose 5-phosphate</name>
        <dbReference type="ChEBI" id="CHEBI:57792"/>
    </ligand>
</feature>
<dbReference type="Pfam" id="PF05690">
    <property type="entry name" value="ThiG"/>
    <property type="match status" value="1"/>
</dbReference>
<evidence type="ECO:0000313" key="15">
    <source>
        <dbReference type="EMBL" id="PRP93810.1"/>
    </source>
</evidence>
<dbReference type="Proteomes" id="UP000237968">
    <property type="component" value="Unassembled WGS sequence"/>
</dbReference>
<evidence type="ECO:0000256" key="4">
    <source>
        <dbReference type="ARBA" id="ARBA00011960"/>
    </source>
</evidence>
<name>A0A2S9XM56_9BACT</name>
<sequence>MTNTNTNDPSEDTWELAGRTLRSRLIVGTGKYADGPETKACLAASGAEIVTVALRRVDLKAKDNLLSWIDRERYTLLPNTAGCYTAEDAIRTLRLARELGIADLVKLEVIGDPKTLLPDNEETLEAAKILIDEGFVVLPYCTDDPIVCRKLQDLGCAAVMPLAAPIGSGLGIRNPHNLALIIEQATVPVIVDAGVGTASDAAVAMELGCQGVLMNTAIAHAKRPVQMAEAMRLGILAGRQAFLAGRMPRRMHAHASSPTIGLIE</sequence>
<dbReference type="CDD" id="cd04728">
    <property type="entry name" value="ThiG"/>
    <property type="match status" value="1"/>
</dbReference>
<evidence type="ECO:0000256" key="7">
    <source>
        <dbReference type="ARBA" id="ARBA00022679"/>
    </source>
</evidence>
<comment type="subcellular location">
    <subcellularLocation>
        <location evidence="2 13">Cytoplasm</location>
    </subcellularLocation>
</comment>
<dbReference type="RefSeq" id="WP_106393498.1">
    <property type="nucleotide sequence ID" value="NZ_PVNK01000184.1"/>
</dbReference>
<evidence type="ECO:0000256" key="9">
    <source>
        <dbReference type="ARBA" id="ARBA00023270"/>
    </source>
</evidence>
<organism evidence="15 16">
    <name type="scientific">Enhygromyxa salina</name>
    <dbReference type="NCBI Taxonomy" id="215803"/>
    <lineage>
        <taxon>Bacteria</taxon>
        <taxon>Pseudomonadati</taxon>
        <taxon>Myxococcota</taxon>
        <taxon>Polyangia</taxon>
        <taxon>Nannocystales</taxon>
        <taxon>Nannocystaceae</taxon>
        <taxon>Enhygromyxa</taxon>
    </lineage>
</organism>
<gene>
    <name evidence="13 15" type="primary">thiG</name>
    <name evidence="15" type="ORF">ENSA5_42130</name>
</gene>
<evidence type="ECO:0000313" key="16">
    <source>
        <dbReference type="Proteomes" id="UP000237968"/>
    </source>
</evidence>
<keyword evidence="8 13" id="KW-0784">Thiamine biosynthesis</keyword>
<dbReference type="GO" id="GO:1990107">
    <property type="term" value="F:thiazole synthase activity"/>
    <property type="evidence" value="ECO:0007669"/>
    <property type="project" value="UniProtKB-EC"/>
</dbReference>
<keyword evidence="6 13" id="KW-0963">Cytoplasm</keyword>
<dbReference type="SUPFAM" id="SSF110399">
    <property type="entry name" value="ThiG-like"/>
    <property type="match status" value="1"/>
</dbReference>
<feature type="active site" description="Schiff-base intermediate with DXP" evidence="13">
    <location>
        <position position="106"/>
    </location>
</feature>
<comment type="catalytic activity">
    <reaction evidence="10 13">
        <text>[ThiS sulfur-carrier protein]-C-terminal-Gly-aminoethanethioate + 2-iminoacetate + 1-deoxy-D-xylulose 5-phosphate = [ThiS sulfur-carrier protein]-C-terminal Gly-Gly + 2-[(2R,5Z)-2-carboxy-4-methylthiazol-5(2H)-ylidene]ethyl phosphate + 2 H2O + H(+)</text>
        <dbReference type="Rhea" id="RHEA:26297"/>
        <dbReference type="Rhea" id="RHEA-COMP:12909"/>
        <dbReference type="Rhea" id="RHEA-COMP:19908"/>
        <dbReference type="ChEBI" id="CHEBI:15377"/>
        <dbReference type="ChEBI" id="CHEBI:15378"/>
        <dbReference type="ChEBI" id="CHEBI:57792"/>
        <dbReference type="ChEBI" id="CHEBI:62899"/>
        <dbReference type="ChEBI" id="CHEBI:77846"/>
        <dbReference type="ChEBI" id="CHEBI:90778"/>
        <dbReference type="ChEBI" id="CHEBI:232372"/>
        <dbReference type="EC" id="2.8.1.10"/>
    </reaction>
</comment>
<dbReference type="AlphaFoldDB" id="A0A2S9XM56"/>
<reference evidence="15 16" key="1">
    <citation type="submission" date="2018-03" db="EMBL/GenBank/DDBJ databases">
        <title>Draft Genome Sequences of the Obligatory Marine Myxobacteria Enhygromyxa salina SWB005.</title>
        <authorList>
            <person name="Poehlein A."/>
            <person name="Moghaddam J.A."/>
            <person name="Harms H."/>
            <person name="Alanjari M."/>
            <person name="Koenig G.M."/>
            <person name="Daniel R."/>
            <person name="Schaeberle T.F."/>
        </authorList>
    </citation>
    <scope>NUCLEOTIDE SEQUENCE [LARGE SCALE GENOMIC DNA]</scope>
    <source>
        <strain evidence="15 16">SWB005</strain>
    </source>
</reference>
<keyword evidence="9 13" id="KW-0704">Schiff base</keyword>
<dbReference type="GO" id="GO:0009229">
    <property type="term" value="P:thiamine diphosphate biosynthetic process"/>
    <property type="evidence" value="ECO:0007669"/>
    <property type="project" value="UniProtKB-UniRule"/>
</dbReference>
<evidence type="ECO:0000256" key="1">
    <source>
        <dbReference type="ARBA" id="ARBA00002834"/>
    </source>
</evidence>
<evidence type="ECO:0000256" key="5">
    <source>
        <dbReference type="ARBA" id="ARBA00019753"/>
    </source>
</evidence>
<evidence type="ECO:0000256" key="11">
    <source>
        <dbReference type="ARBA" id="ARBA00060826"/>
    </source>
</evidence>
<evidence type="ECO:0000256" key="10">
    <source>
        <dbReference type="ARBA" id="ARBA00049897"/>
    </source>
</evidence>
<dbReference type="EMBL" id="PVNK01000184">
    <property type="protein sequence ID" value="PRP93810.1"/>
    <property type="molecule type" value="Genomic_DNA"/>
</dbReference>
<feature type="domain" description="Thiazole synthase ThiG" evidence="14">
    <location>
        <begin position="16"/>
        <end position="258"/>
    </location>
</feature>
<proteinExistence type="inferred from homology"/>
<dbReference type="UniPathway" id="UPA00060"/>
<dbReference type="InterPro" id="IPR008867">
    <property type="entry name" value="ThiG"/>
</dbReference>
<dbReference type="PANTHER" id="PTHR34266">
    <property type="entry name" value="THIAZOLE SYNTHASE"/>
    <property type="match status" value="1"/>
</dbReference>
<comment type="function">
    <text evidence="1 13">Catalyzes the rearrangement of 1-deoxy-D-xylulose 5-phosphate (DXP) to produce the thiazole phosphate moiety of thiamine. Sulfur is provided by the thiocarboxylate moiety of the carrier protein ThiS. In vitro, sulfur can be provided by H(2)S.</text>
</comment>
<dbReference type="HAMAP" id="MF_00443">
    <property type="entry name" value="ThiG"/>
    <property type="match status" value="1"/>
</dbReference>
<protein>
    <recommendedName>
        <fullName evidence="5 13">Thiazole synthase</fullName>
        <ecNumber evidence="4 13">2.8.1.10</ecNumber>
    </recommendedName>
</protein>
<keyword evidence="16" id="KW-1185">Reference proteome</keyword>
<evidence type="ECO:0000256" key="3">
    <source>
        <dbReference type="ARBA" id="ARBA00004948"/>
    </source>
</evidence>
<evidence type="ECO:0000256" key="12">
    <source>
        <dbReference type="ARBA" id="ARBA00062692"/>
    </source>
</evidence>
<evidence type="ECO:0000259" key="14">
    <source>
        <dbReference type="Pfam" id="PF05690"/>
    </source>
</evidence>
<evidence type="ECO:0000256" key="6">
    <source>
        <dbReference type="ARBA" id="ARBA00022490"/>
    </source>
</evidence>
<comment type="caution">
    <text evidence="15">The sequence shown here is derived from an EMBL/GenBank/DDBJ whole genome shotgun (WGS) entry which is preliminary data.</text>
</comment>
<dbReference type="EC" id="2.8.1.10" evidence="4 13"/>